<sequence>MAQKGCATQTRGQCSRESQPHFRHILTHARFSHHLLGEMQMYAQAKLGYLNVYAATHLGRTPRHTHVHTHTHTQPHAPGHMPGRLSQESLLCIHWGVPGASGNVSMSVCALTTHPLCSRHGGDSVREVLSP</sequence>
<dbReference type="EMBL" id="JACAGC010000030">
    <property type="protein sequence ID" value="KAF6271515.1"/>
    <property type="molecule type" value="Genomic_DNA"/>
</dbReference>
<name>A0A7J7R6E3_RHIFE</name>
<comment type="caution">
    <text evidence="1">The sequence shown here is derived from an EMBL/GenBank/DDBJ whole genome shotgun (WGS) entry which is preliminary data.</text>
</comment>
<organism evidence="1 2">
    <name type="scientific">Rhinolophus ferrumequinum</name>
    <name type="common">Greater horseshoe bat</name>
    <dbReference type="NCBI Taxonomy" id="59479"/>
    <lineage>
        <taxon>Eukaryota</taxon>
        <taxon>Metazoa</taxon>
        <taxon>Chordata</taxon>
        <taxon>Craniata</taxon>
        <taxon>Vertebrata</taxon>
        <taxon>Euteleostomi</taxon>
        <taxon>Mammalia</taxon>
        <taxon>Eutheria</taxon>
        <taxon>Laurasiatheria</taxon>
        <taxon>Chiroptera</taxon>
        <taxon>Yinpterochiroptera</taxon>
        <taxon>Rhinolophoidea</taxon>
        <taxon>Rhinolophidae</taxon>
        <taxon>Rhinolophinae</taxon>
        <taxon>Rhinolophus</taxon>
    </lineage>
</organism>
<reference evidence="1 2" key="1">
    <citation type="journal article" date="2020" name="Nature">
        <title>Six reference-quality genomes reveal evolution of bat adaptations.</title>
        <authorList>
            <person name="Jebb D."/>
            <person name="Huang Z."/>
            <person name="Pippel M."/>
            <person name="Hughes G.M."/>
            <person name="Lavrichenko K."/>
            <person name="Devanna P."/>
            <person name="Winkler S."/>
            <person name="Jermiin L.S."/>
            <person name="Skirmuntt E.C."/>
            <person name="Katzourakis A."/>
            <person name="Burkitt-Gray L."/>
            <person name="Ray D.A."/>
            <person name="Sullivan K.A.M."/>
            <person name="Roscito J.G."/>
            <person name="Kirilenko B.M."/>
            <person name="Davalos L.M."/>
            <person name="Corthals A.P."/>
            <person name="Power M.L."/>
            <person name="Jones G."/>
            <person name="Ransome R.D."/>
            <person name="Dechmann D.K.N."/>
            <person name="Locatelli A.G."/>
            <person name="Puechmaille S.J."/>
            <person name="Fedrigo O."/>
            <person name="Jarvis E.D."/>
            <person name="Hiller M."/>
            <person name="Vernes S.C."/>
            <person name="Myers E.W."/>
            <person name="Teeling E.C."/>
        </authorList>
    </citation>
    <scope>NUCLEOTIDE SEQUENCE [LARGE SCALE GENOMIC DNA]</scope>
    <source>
        <strain evidence="1">MRhiFer1</strain>
        <tissue evidence="1">Lung</tissue>
    </source>
</reference>
<dbReference type="AlphaFoldDB" id="A0A7J7R6E3"/>
<proteinExistence type="predicted"/>
<dbReference type="Proteomes" id="UP000585614">
    <property type="component" value="Unassembled WGS sequence"/>
</dbReference>
<evidence type="ECO:0000313" key="2">
    <source>
        <dbReference type="Proteomes" id="UP000585614"/>
    </source>
</evidence>
<gene>
    <name evidence="1" type="ORF">mRhiFer1_009635</name>
</gene>
<evidence type="ECO:0000313" key="1">
    <source>
        <dbReference type="EMBL" id="KAF6271515.1"/>
    </source>
</evidence>
<protein>
    <submittedName>
        <fullName evidence="1">Uncharacterized protein</fullName>
    </submittedName>
</protein>
<accession>A0A7J7R6E3</accession>